<keyword evidence="3" id="KW-0539">Nucleus</keyword>
<sequence>MCAVMSSLGGDNGGNNPTKINSLVDDDSDSETQSFDSHSTNPACFGGEVKVGDSVAGEPLQDTMLLDNFWTFEDAFDTQVVDLADETQFMDFGGETQDVNLCGETQDVNLCGETQDVNLCGETQDVNLCGETQDVNVCGETQALDDVNYGECMDTQLLDVFDDTDVRKSDGEETDGTEVLGDDDDLSDDVFVRGNGARSVDKGKGQCSSVSNYGEKEPIEQPKASCNEHNDSGSQSVRFTSVGAASLRASGMAARNSLKVPHSFLPSILNIDPSSKNDVRDNAILTMESGKDGCQEEDLESSVMVNGSSMPRVGNLTARKLFTENVDYENENLPYDTSRADGEKLIQMSACDQAGLSYVESQEPGELSQANALNFVDRFLKENTEEFDKEVYHGNSTWGKSKLVSSVKGPQMLAKKVNFKSMIGEFNIYDWDDNREDEGGGDILRRRKEDFFGGGRLGRRPSKSGVIRSEEQKDSKKLLNGNNKKMDGFNSDSKLISHNLNSNDKLLFDSERTFKRNLINELDEQSDLGFKDEKVENNATKTYVPDMFDVGVDTQMAAEAMEALFCGEDNAKFDINDDCQGVKNDISHKAQRRSSRKRSCVIDAGFATKQSKKTKSIGADINDVSLLSRAKQSKNVRKQSRADPGIKKSERAKENEEHLNNNESGTFKNIPCESTWNRKEECSNIQEKVITPIARRTRRSMGASNHENTEKESFERRGKMKVVAANEKSNKAGGFQTSKGLSSRDAQCSKNESSKRNLHEKFADMTSLANGNMNGALSFPKARRSSRILSRQSNNIDNVDDLSVPSVQPEVLQSSNGSGHTTLNEFANVAAVNNSSNKIGTLSFPKARRSVRISSRQVNNSDNVADAPVPSAQPEVTGSGHTRSCRQMRSSLCDHPVTSSVEHHLEGKYPEEIKDGMFCRKAESGERGARLAETPGEKSKPSDSSCTTPINCKIPISDVSPICIGNEYVDKSSKRSFSTSFFLKEIRSLSDAGPQATSVSKVLRKRREVTDIRVLYSHHLDDDIIKHQKKILARLGVSIASSITDATHFIADQFARTRNMLEAIASGKPVVTSLWIDNCGQAKCFLDEKKYILRDSKKEKEIGFSMPASLACASQHPILQGLRVLVTPNTKPGVEIISNLVKAVQGQAVERIGRSALKDGAFPDDLLVLSCEEDYAICVPFLEKGATIYSSELLLNGIVTQKLEYERYKLFTNHVKKTRSTLWLRKEGSKFLPVNKTKAS</sequence>
<evidence type="ECO:0000256" key="3">
    <source>
        <dbReference type="ARBA" id="ARBA00023242"/>
    </source>
</evidence>
<feature type="compositionally biased region" description="Polar residues" evidence="4">
    <location>
        <begin position="853"/>
        <end position="863"/>
    </location>
</feature>
<dbReference type="SMART" id="SM00292">
    <property type="entry name" value="BRCT"/>
    <property type="match status" value="1"/>
</dbReference>
<feature type="compositionally biased region" description="Polar residues" evidence="4">
    <location>
        <begin position="31"/>
        <end position="41"/>
    </location>
</feature>
<dbReference type="OrthoDB" id="342264at2759"/>
<reference evidence="6" key="2">
    <citation type="submission" date="2021-03" db="UniProtKB">
        <authorList>
            <consortium name="EnsemblPlants"/>
        </authorList>
    </citation>
    <scope>IDENTIFICATION</scope>
</reference>
<feature type="compositionally biased region" description="Acidic residues" evidence="4">
    <location>
        <begin position="172"/>
        <end position="185"/>
    </location>
</feature>
<reference evidence="6" key="1">
    <citation type="submission" date="2018-11" db="EMBL/GenBank/DDBJ databases">
        <authorList>
            <person name="Grassa J C."/>
        </authorList>
    </citation>
    <scope>NUCLEOTIDE SEQUENCE [LARGE SCALE GENOMIC DNA]</scope>
</reference>
<evidence type="ECO:0000256" key="4">
    <source>
        <dbReference type="SAM" id="MobiDB-lite"/>
    </source>
</evidence>
<dbReference type="InterPro" id="IPR051579">
    <property type="entry name" value="DDR_Transcriptional_Reg"/>
</dbReference>
<comment type="subcellular location">
    <subcellularLocation>
        <location evidence="1">Nucleus</location>
    </subcellularLocation>
</comment>
<evidence type="ECO:0000256" key="1">
    <source>
        <dbReference type="ARBA" id="ARBA00004123"/>
    </source>
</evidence>
<evidence type="ECO:0000313" key="6">
    <source>
        <dbReference type="EnsemblPlants" id="cds.evm.model.07.489"/>
    </source>
</evidence>
<feature type="domain" description="BRCT" evidence="5">
    <location>
        <begin position="1004"/>
        <end position="1093"/>
    </location>
</feature>
<feature type="compositionally biased region" description="Basic and acidic residues" evidence="4">
    <location>
        <begin position="214"/>
        <end position="231"/>
    </location>
</feature>
<feature type="compositionally biased region" description="Basic and acidic residues" evidence="4">
    <location>
        <begin position="640"/>
        <end position="660"/>
    </location>
</feature>
<dbReference type="Pfam" id="PF16589">
    <property type="entry name" value="BRCT_2"/>
    <property type="match status" value="1"/>
</dbReference>
<feature type="compositionally biased region" description="Polar residues" evidence="4">
    <location>
        <begin position="874"/>
        <end position="888"/>
    </location>
</feature>
<feature type="region of interest" description="Disordered" evidence="4">
    <location>
        <begin position="1"/>
        <end position="41"/>
    </location>
</feature>
<protein>
    <recommendedName>
        <fullName evidence="5">BRCT domain-containing protein</fullName>
    </recommendedName>
</protein>
<dbReference type="CDD" id="cd18432">
    <property type="entry name" value="BRCT_PAXIP1_rpt6_like"/>
    <property type="match status" value="1"/>
</dbReference>
<dbReference type="OMA" id="QVMDFGG"/>
<feature type="region of interest" description="Disordered" evidence="4">
    <location>
        <begin position="630"/>
        <end position="671"/>
    </location>
</feature>
<dbReference type="AlphaFoldDB" id="A0A803Q584"/>
<dbReference type="PANTHER" id="PTHR23196">
    <property type="entry name" value="PAX TRANSCRIPTION ACTIVATION DOMAIN INTERACTING PROTEIN"/>
    <property type="match status" value="1"/>
</dbReference>
<feature type="region of interest" description="Disordered" evidence="4">
    <location>
        <begin position="924"/>
        <end position="946"/>
    </location>
</feature>
<keyword evidence="2" id="KW-0227">DNA damage</keyword>
<dbReference type="PANTHER" id="PTHR23196:SF1">
    <property type="entry name" value="PAX-INTERACTING PROTEIN 1"/>
    <property type="match status" value="1"/>
</dbReference>
<dbReference type="EnsemblPlants" id="evm.model.07.489">
    <property type="protein sequence ID" value="cds.evm.model.07.489"/>
    <property type="gene ID" value="evm.TU.07.489"/>
</dbReference>
<dbReference type="Gene3D" id="3.40.50.10190">
    <property type="entry name" value="BRCT domain"/>
    <property type="match status" value="2"/>
</dbReference>
<keyword evidence="7" id="KW-1185">Reference proteome</keyword>
<proteinExistence type="predicted"/>
<dbReference type="Pfam" id="PF16770">
    <property type="entry name" value="RTT107_BRCT_5"/>
    <property type="match status" value="1"/>
</dbReference>
<dbReference type="GO" id="GO:0005634">
    <property type="term" value="C:nucleus"/>
    <property type="evidence" value="ECO:0007669"/>
    <property type="project" value="UniProtKB-SubCell"/>
</dbReference>
<organism evidence="6 7">
    <name type="scientific">Cannabis sativa</name>
    <name type="common">Hemp</name>
    <name type="synonym">Marijuana</name>
    <dbReference type="NCBI Taxonomy" id="3483"/>
    <lineage>
        <taxon>Eukaryota</taxon>
        <taxon>Viridiplantae</taxon>
        <taxon>Streptophyta</taxon>
        <taxon>Embryophyta</taxon>
        <taxon>Tracheophyta</taxon>
        <taxon>Spermatophyta</taxon>
        <taxon>Magnoliopsida</taxon>
        <taxon>eudicotyledons</taxon>
        <taxon>Gunneridae</taxon>
        <taxon>Pentapetalae</taxon>
        <taxon>rosids</taxon>
        <taxon>fabids</taxon>
        <taxon>Rosales</taxon>
        <taxon>Cannabaceae</taxon>
        <taxon>Cannabis</taxon>
    </lineage>
</organism>
<dbReference type="GO" id="GO:0006974">
    <property type="term" value="P:DNA damage response"/>
    <property type="evidence" value="ECO:0007669"/>
    <property type="project" value="UniProtKB-KW"/>
</dbReference>
<evidence type="ECO:0000313" key="7">
    <source>
        <dbReference type="Proteomes" id="UP000596661"/>
    </source>
</evidence>
<dbReference type="Gramene" id="evm.model.07.489">
    <property type="protein sequence ID" value="cds.evm.model.07.489"/>
    <property type="gene ID" value="evm.TU.07.489"/>
</dbReference>
<name>A0A803Q584_CANSA</name>
<evidence type="ECO:0000256" key="2">
    <source>
        <dbReference type="ARBA" id="ARBA00022763"/>
    </source>
</evidence>
<dbReference type="CDD" id="cd17744">
    <property type="entry name" value="BRCT_MDC1_rpt1"/>
    <property type="match status" value="1"/>
</dbReference>
<dbReference type="SUPFAM" id="SSF52113">
    <property type="entry name" value="BRCT domain"/>
    <property type="match status" value="1"/>
</dbReference>
<feature type="compositionally biased region" description="Polar residues" evidence="4">
    <location>
        <begin position="735"/>
        <end position="751"/>
    </location>
</feature>
<feature type="region of interest" description="Disordered" evidence="4">
    <location>
        <begin position="693"/>
        <end position="756"/>
    </location>
</feature>
<accession>A0A803Q584</accession>
<dbReference type="InterPro" id="IPR001357">
    <property type="entry name" value="BRCT_dom"/>
</dbReference>
<dbReference type="InterPro" id="IPR036420">
    <property type="entry name" value="BRCT_dom_sf"/>
</dbReference>
<dbReference type="EMBL" id="UZAU01000635">
    <property type="status" value="NOT_ANNOTATED_CDS"/>
    <property type="molecule type" value="Genomic_DNA"/>
</dbReference>
<feature type="compositionally biased region" description="Basic and acidic residues" evidence="4">
    <location>
        <begin position="924"/>
        <end position="941"/>
    </location>
</feature>
<feature type="compositionally biased region" description="Polar residues" evidence="4">
    <location>
        <begin position="661"/>
        <end position="671"/>
    </location>
</feature>
<evidence type="ECO:0000259" key="5">
    <source>
        <dbReference type="PROSITE" id="PS50172"/>
    </source>
</evidence>
<feature type="region of interest" description="Disordered" evidence="4">
    <location>
        <begin position="200"/>
        <end position="235"/>
    </location>
</feature>
<feature type="region of interest" description="Disordered" evidence="4">
    <location>
        <begin position="166"/>
        <end position="185"/>
    </location>
</feature>
<dbReference type="PROSITE" id="PS50172">
    <property type="entry name" value="BRCT"/>
    <property type="match status" value="1"/>
</dbReference>
<feature type="region of interest" description="Disordered" evidence="4">
    <location>
        <begin position="853"/>
        <end position="888"/>
    </location>
</feature>
<dbReference type="Proteomes" id="UP000596661">
    <property type="component" value="Chromosome 7"/>
</dbReference>
<feature type="compositionally biased region" description="Basic and acidic residues" evidence="4">
    <location>
        <begin position="707"/>
        <end position="717"/>
    </location>
</feature>